<name>A0A3P7ZG41_HAEPC</name>
<keyword evidence="2" id="KW-1185">Reference proteome</keyword>
<sequence length="110" mass="12264">MLSQEHPRSNGSSSRCSSLTKQFLVRPSLGIQLTRNDDIADDNDEFARTSRLYEMVTACGFFGNLHSFLTSTLDLLENCRMSFPVATVSISASDVKLNNATNLYHVLLME</sequence>
<accession>A0A3P7ZG41</accession>
<organism evidence="1 2">
    <name type="scientific">Haemonchus placei</name>
    <name type="common">Barber's pole worm</name>
    <dbReference type="NCBI Taxonomy" id="6290"/>
    <lineage>
        <taxon>Eukaryota</taxon>
        <taxon>Metazoa</taxon>
        <taxon>Ecdysozoa</taxon>
        <taxon>Nematoda</taxon>
        <taxon>Chromadorea</taxon>
        <taxon>Rhabditida</taxon>
        <taxon>Rhabditina</taxon>
        <taxon>Rhabditomorpha</taxon>
        <taxon>Strongyloidea</taxon>
        <taxon>Trichostrongylidae</taxon>
        <taxon>Haemonchus</taxon>
    </lineage>
</organism>
<proteinExistence type="predicted"/>
<reference evidence="1 2" key="1">
    <citation type="submission" date="2018-11" db="EMBL/GenBank/DDBJ databases">
        <authorList>
            <consortium name="Pathogen Informatics"/>
        </authorList>
    </citation>
    <scope>NUCLEOTIDE SEQUENCE [LARGE SCALE GENOMIC DNA]</scope>
    <source>
        <strain evidence="1 2">MHpl1</strain>
    </source>
</reference>
<dbReference type="AlphaFoldDB" id="A0A3P7ZG41"/>
<evidence type="ECO:0000313" key="1">
    <source>
        <dbReference type="EMBL" id="VDO83077.1"/>
    </source>
</evidence>
<protein>
    <submittedName>
        <fullName evidence="1">Uncharacterized protein</fullName>
    </submittedName>
</protein>
<gene>
    <name evidence="1" type="ORF">HPLM_LOCUS20331</name>
</gene>
<dbReference type="EMBL" id="UZAF01022101">
    <property type="protein sequence ID" value="VDO83077.1"/>
    <property type="molecule type" value="Genomic_DNA"/>
</dbReference>
<dbReference type="Proteomes" id="UP000268014">
    <property type="component" value="Unassembled WGS sequence"/>
</dbReference>
<evidence type="ECO:0000313" key="2">
    <source>
        <dbReference type="Proteomes" id="UP000268014"/>
    </source>
</evidence>